<protein>
    <submittedName>
        <fullName evidence="1">Uncharacterized protein</fullName>
    </submittedName>
</protein>
<gene>
    <name evidence="1" type="ORF">ACFOJE_19430</name>
</gene>
<comment type="caution">
    <text evidence="1">The sequence shown here is derived from an EMBL/GenBank/DDBJ whole genome shotgun (WGS) entry which is preliminary data.</text>
</comment>
<accession>A0ABV7AXQ9</accession>
<keyword evidence="2" id="KW-1185">Reference proteome</keyword>
<evidence type="ECO:0000313" key="1">
    <source>
        <dbReference type="EMBL" id="MFC2974369.1"/>
    </source>
</evidence>
<name>A0ABV7AXQ9_9GAMM</name>
<sequence>MAKIVITLEDTGDSFSVSMDMGEAPANLFGSPKLTPAVCVSQQLFDIATESAKHGTFPRHRVQPTNTTVH</sequence>
<evidence type="ECO:0000313" key="2">
    <source>
        <dbReference type="Proteomes" id="UP001595457"/>
    </source>
</evidence>
<proteinExistence type="predicted"/>
<dbReference type="RefSeq" id="WP_377816524.1">
    <property type="nucleotide sequence ID" value="NZ_JBHRSJ010000035.1"/>
</dbReference>
<reference evidence="2" key="1">
    <citation type="journal article" date="2019" name="Int. J. Syst. Evol. Microbiol.">
        <title>The Global Catalogue of Microorganisms (GCM) 10K type strain sequencing project: providing services to taxonomists for standard genome sequencing and annotation.</title>
        <authorList>
            <consortium name="The Broad Institute Genomics Platform"/>
            <consortium name="The Broad Institute Genome Sequencing Center for Infectious Disease"/>
            <person name="Wu L."/>
            <person name="Ma J."/>
        </authorList>
    </citation>
    <scope>NUCLEOTIDE SEQUENCE [LARGE SCALE GENOMIC DNA]</scope>
    <source>
        <strain evidence="2">KCTC 62195</strain>
    </source>
</reference>
<organism evidence="1 2">
    <name type="scientific">Azotobacter bryophylli</name>
    <dbReference type="NCBI Taxonomy" id="1986537"/>
    <lineage>
        <taxon>Bacteria</taxon>
        <taxon>Pseudomonadati</taxon>
        <taxon>Pseudomonadota</taxon>
        <taxon>Gammaproteobacteria</taxon>
        <taxon>Pseudomonadales</taxon>
        <taxon>Pseudomonadaceae</taxon>
        <taxon>Azotobacter</taxon>
    </lineage>
</organism>
<dbReference type="Proteomes" id="UP001595457">
    <property type="component" value="Unassembled WGS sequence"/>
</dbReference>
<dbReference type="EMBL" id="JBHRSJ010000035">
    <property type="protein sequence ID" value="MFC2974369.1"/>
    <property type="molecule type" value="Genomic_DNA"/>
</dbReference>